<dbReference type="PROSITE" id="PS50217">
    <property type="entry name" value="BZIP"/>
    <property type="match status" value="1"/>
</dbReference>
<keyword evidence="8" id="KW-1185">Reference proteome</keyword>
<dbReference type="InterPro" id="IPR046347">
    <property type="entry name" value="bZIP_sf"/>
</dbReference>
<keyword evidence="3" id="KW-0804">Transcription</keyword>
<keyword evidence="5" id="KW-0175">Coiled coil</keyword>
<evidence type="ECO:0000256" key="1">
    <source>
        <dbReference type="ARBA" id="ARBA00004123"/>
    </source>
</evidence>
<feature type="coiled-coil region" evidence="5">
    <location>
        <begin position="426"/>
        <end position="460"/>
    </location>
</feature>
<dbReference type="Gene3D" id="1.20.5.170">
    <property type="match status" value="1"/>
</dbReference>
<dbReference type="GO" id="GO:0005634">
    <property type="term" value="C:nucleus"/>
    <property type="evidence" value="ECO:0007669"/>
    <property type="project" value="UniProtKB-SubCell"/>
</dbReference>
<dbReference type="AlphaFoldDB" id="A0A914IDG2"/>
<evidence type="ECO:0000256" key="6">
    <source>
        <dbReference type="SAM" id="MobiDB-lite"/>
    </source>
</evidence>
<comment type="subcellular location">
    <subcellularLocation>
        <location evidence="1">Nucleus</location>
    </subcellularLocation>
</comment>
<dbReference type="CDD" id="cd14687">
    <property type="entry name" value="bZIP_ATF2"/>
    <property type="match status" value="1"/>
</dbReference>
<evidence type="ECO:0000313" key="9">
    <source>
        <dbReference type="WBParaSite" id="Gr19_v10_g8868.t1"/>
    </source>
</evidence>
<evidence type="ECO:0000259" key="7">
    <source>
        <dbReference type="PROSITE" id="PS50217"/>
    </source>
</evidence>
<dbReference type="GO" id="GO:0003700">
    <property type="term" value="F:DNA-binding transcription factor activity"/>
    <property type="evidence" value="ECO:0007669"/>
    <property type="project" value="InterPro"/>
</dbReference>
<dbReference type="SMART" id="SM00338">
    <property type="entry name" value="BRLZ"/>
    <property type="match status" value="1"/>
</dbReference>
<evidence type="ECO:0000256" key="5">
    <source>
        <dbReference type="SAM" id="Coils"/>
    </source>
</evidence>
<dbReference type="WBParaSite" id="Gr19_v10_g8868.t1">
    <property type="protein sequence ID" value="Gr19_v10_g8868.t1"/>
    <property type="gene ID" value="Gr19_v10_g8868"/>
</dbReference>
<evidence type="ECO:0000313" key="8">
    <source>
        <dbReference type="Proteomes" id="UP000887572"/>
    </source>
</evidence>
<organism evidence="8 9">
    <name type="scientific">Globodera rostochiensis</name>
    <name type="common">Golden nematode worm</name>
    <name type="synonym">Heterodera rostochiensis</name>
    <dbReference type="NCBI Taxonomy" id="31243"/>
    <lineage>
        <taxon>Eukaryota</taxon>
        <taxon>Metazoa</taxon>
        <taxon>Ecdysozoa</taxon>
        <taxon>Nematoda</taxon>
        <taxon>Chromadorea</taxon>
        <taxon>Rhabditida</taxon>
        <taxon>Tylenchina</taxon>
        <taxon>Tylenchomorpha</taxon>
        <taxon>Tylenchoidea</taxon>
        <taxon>Heteroderidae</taxon>
        <taxon>Heteroderinae</taxon>
        <taxon>Globodera</taxon>
    </lineage>
</organism>
<feature type="region of interest" description="Disordered" evidence="6">
    <location>
        <begin position="263"/>
        <end position="288"/>
    </location>
</feature>
<evidence type="ECO:0000256" key="3">
    <source>
        <dbReference type="ARBA" id="ARBA00023163"/>
    </source>
</evidence>
<accession>A0A914IDG2</accession>
<reference evidence="9" key="1">
    <citation type="submission" date="2022-11" db="UniProtKB">
        <authorList>
            <consortium name="WormBaseParasite"/>
        </authorList>
    </citation>
    <scope>IDENTIFICATION</scope>
</reference>
<feature type="domain" description="BZIP" evidence="7">
    <location>
        <begin position="401"/>
        <end position="464"/>
    </location>
</feature>
<dbReference type="SUPFAM" id="SSF57959">
    <property type="entry name" value="Leucine zipper domain"/>
    <property type="match status" value="1"/>
</dbReference>
<protein>
    <submittedName>
        <fullName evidence="9">BZIP domain-containing protein</fullName>
    </submittedName>
</protein>
<keyword evidence="4" id="KW-0539">Nucleus</keyword>
<feature type="compositionally biased region" description="Low complexity" evidence="6">
    <location>
        <begin position="275"/>
        <end position="288"/>
    </location>
</feature>
<dbReference type="InterPro" id="IPR051027">
    <property type="entry name" value="bZIP_transcription_factors"/>
</dbReference>
<keyword evidence="2" id="KW-0805">Transcription regulation</keyword>
<dbReference type="PANTHER" id="PTHR19304">
    <property type="entry name" value="CYCLIC-AMP RESPONSE ELEMENT BINDING PROTEIN"/>
    <property type="match status" value="1"/>
</dbReference>
<evidence type="ECO:0000256" key="4">
    <source>
        <dbReference type="ARBA" id="ARBA00023242"/>
    </source>
</evidence>
<dbReference type="Proteomes" id="UP000887572">
    <property type="component" value="Unplaced"/>
</dbReference>
<sequence length="533" mass="57251">MSSGKFDWLLSSLTPESQVPSTAEIIQKCLSVNPFDLKFREANLQNNGQGGQSGFDRSIGNSCTLPTTSGLGSILNLPSTLSSLSTDIEGELRKTIDLSRKVQQLRENGRLSKQEDGQLKTPCTSDVLNAVLDMQHINGNAAQHNTAGPSSPFISSTSLLAGLSGLKAALTGSVNPSGQESGPNQLVPTSSIPNFKVETDLDHVAIGCSSFTPVGIQGKTMSSPDLHAQSIISSLTPTSKQRHSPVSPHEALLALQQASCSSTFAQSSPGGSGGSLRSSALSPSSLNGSGLTELIAPSRISPMLSGNSGDDPWKIGDGTKQPICPPQISISQQSPYAKGPDSVTSKTSSDMSKDSVHNVPPGGKEKTRKYTKFCIGSADSQVSSTRGGRGRRSIINEMLPDERRHTILERNKAAAVRYRKRKKEEHDDMITRVTSIEQEKNALETQNSVLRRELERLTFLLQERESRCVCKANQLQVGISVLDEDLPSGVVHKGDDLTKFKPKKLNRKLLPPGLRKFFKSPALLFPNFALLSL</sequence>
<proteinExistence type="predicted"/>
<feature type="region of interest" description="Disordered" evidence="6">
    <location>
        <begin position="300"/>
        <end position="367"/>
    </location>
</feature>
<name>A0A914IDG2_GLORO</name>
<evidence type="ECO:0000256" key="2">
    <source>
        <dbReference type="ARBA" id="ARBA00023015"/>
    </source>
</evidence>
<dbReference type="InterPro" id="IPR004827">
    <property type="entry name" value="bZIP"/>
</dbReference>